<proteinExistence type="predicted"/>
<gene>
    <name evidence="1" type="ORF">S06H3_23129</name>
</gene>
<sequence>VLPTAALKAVVPGALTVIPTSATRKTVVSQQRYAVTNRGKASGRYAVTG</sequence>
<comment type="caution">
    <text evidence="1">The sequence shown here is derived from an EMBL/GenBank/DDBJ whole genome shotgun (WGS) entry which is preliminary data.</text>
</comment>
<reference evidence="1" key="1">
    <citation type="journal article" date="2014" name="Front. Microbiol.">
        <title>High frequency of phylogenetically diverse reductive dehalogenase-homologous genes in deep subseafloor sedimentary metagenomes.</title>
        <authorList>
            <person name="Kawai M."/>
            <person name="Futagami T."/>
            <person name="Toyoda A."/>
            <person name="Takaki Y."/>
            <person name="Nishi S."/>
            <person name="Hori S."/>
            <person name="Arai W."/>
            <person name="Tsubouchi T."/>
            <person name="Morono Y."/>
            <person name="Uchiyama I."/>
            <person name="Ito T."/>
            <person name="Fujiyama A."/>
            <person name="Inagaki F."/>
            <person name="Takami H."/>
        </authorList>
    </citation>
    <scope>NUCLEOTIDE SEQUENCE</scope>
    <source>
        <strain evidence="1">Expedition CK06-06</strain>
    </source>
</reference>
<name>X1LQE4_9ZZZZ</name>
<feature type="non-terminal residue" evidence="1">
    <location>
        <position position="1"/>
    </location>
</feature>
<organism evidence="1">
    <name type="scientific">marine sediment metagenome</name>
    <dbReference type="NCBI Taxonomy" id="412755"/>
    <lineage>
        <taxon>unclassified sequences</taxon>
        <taxon>metagenomes</taxon>
        <taxon>ecological metagenomes</taxon>
    </lineage>
</organism>
<protein>
    <submittedName>
        <fullName evidence="1">Uncharacterized protein</fullName>
    </submittedName>
</protein>
<evidence type="ECO:0000313" key="1">
    <source>
        <dbReference type="EMBL" id="GAI04605.1"/>
    </source>
</evidence>
<dbReference type="AlphaFoldDB" id="X1LQE4"/>
<accession>X1LQE4</accession>
<dbReference type="EMBL" id="BARV01012509">
    <property type="protein sequence ID" value="GAI04605.1"/>
    <property type="molecule type" value="Genomic_DNA"/>
</dbReference>